<organism evidence="2 3">
    <name type="scientific">Candidatus Roizmanbacteria bacterium CG_4_9_14_0_2_um_filter_39_13</name>
    <dbReference type="NCBI Taxonomy" id="1974839"/>
    <lineage>
        <taxon>Bacteria</taxon>
        <taxon>Candidatus Roizmaniibacteriota</taxon>
    </lineage>
</organism>
<name>A0A2M8F4U9_9BACT</name>
<evidence type="ECO:0000313" key="3">
    <source>
        <dbReference type="Proteomes" id="UP000231383"/>
    </source>
</evidence>
<evidence type="ECO:0000313" key="2">
    <source>
        <dbReference type="EMBL" id="PJC34317.1"/>
    </source>
</evidence>
<reference evidence="3" key="1">
    <citation type="submission" date="2017-09" db="EMBL/GenBank/DDBJ databases">
        <title>Depth-based differentiation of microbial function through sediment-hosted aquifers and enrichment of novel symbionts in the deep terrestrial subsurface.</title>
        <authorList>
            <person name="Probst A.J."/>
            <person name="Ladd B."/>
            <person name="Jarett J.K."/>
            <person name="Geller-Mcgrath D.E."/>
            <person name="Sieber C.M.K."/>
            <person name="Emerson J.B."/>
            <person name="Anantharaman K."/>
            <person name="Thomas B.C."/>
            <person name="Malmstrom R."/>
            <person name="Stieglmeier M."/>
            <person name="Klingl A."/>
            <person name="Woyke T."/>
            <person name="Ryan C.M."/>
            <person name="Banfield J.F."/>
        </authorList>
    </citation>
    <scope>NUCLEOTIDE SEQUENCE [LARGE SCALE GENOMIC DNA]</scope>
</reference>
<sequence length="131" mass="15224">MINEKFRLFAQRISQIAGKPLTFLIAITVIVMWGFSGSMFHYSDTWQLVINTSTTIITFLMVFIIQNTQNRDAKSIQLKLDELIRSTKTARNSMLDLENLTDDEIDILSAEFQELYQKEMRRRGRIKNGSV</sequence>
<dbReference type="EMBL" id="PFSC01000003">
    <property type="protein sequence ID" value="PJC34317.1"/>
    <property type="molecule type" value="Genomic_DNA"/>
</dbReference>
<accession>A0A2M8F4U9</accession>
<comment type="caution">
    <text evidence="2">The sequence shown here is derived from an EMBL/GenBank/DDBJ whole genome shotgun (WGS) entry which is preliminary data.</text>
</comment>
<proteinExistence type="predicted"/>
<dbReference type="InterPro" id="IPR007251">
    <property type="entry name" value="Iron_permease_Fet4"/>
</dbReference>
<feature type="transmembrane region" description="Helical" evidence="1">
    <location>
        <begin position="46"/>
        <end position="65"/>
    </location>
</feature>
<dbReference type="AlphaFoldDB" id="A0A2M8F4U9"/>
<keyword evidence="1" id="KW-1133">Transmembrane helix</keyword>
<evidence type="ECO:0008006" key="4">
    <source>
        <dbReference type="Google" id="ProtNLM"/>
    </source>
</evidence>
<feature type="transmembrane region" description="Helical" evidence="1">
    <location>
        <begin position="21"/>
        <end position="40"/>
    </location>
</feature>
<protein>
    <recommendedName>
        <fullName evidence="4">Low affinity iron permease family protein</fullName>
    </recommendedName>
</protein>
<keyword evidence="1" id="KW-0472">Membrane</keyword>
<dbReference type="Pfam" id="PF04120">
    <property type="entry name" value="Iron_permease"/>
    <property type="match status" value="1"/>
</dbReference>
<dbReference type="GO" id="GO:0055085">
    <property type="term" value="P:transmembrane transport"/>
    <property type="evidence" value="ECO:0007669"/>
    <property type="project" value="InterPro"/>
</dbReference>
<gene>
    <name evidence="2" type="ORF">CO051_00160</name>
</gene>
<evidence type="ECO:0000256" key="1">
    <source>
        <dbReference type="SAM" id="Phobius"/>
    </source>
</evidence>
<dbReference type="Proteomes" id="UP000231383">
    <property type="component" value="Unassembled WGS sequence"/>
</dbReference>
<keyword evidence="1" id="KW-0812">Transmembrane</keyword>